<evidence type="ECO:0000313" key="3">
    <source>
        <dbReference type="Proteomes" id="UP000321405"/>
    </source>
</evidence>
<gene>
    <name evidence="2" type="ORF">SSA02_03230</name>
</gene>
<dbReference type="AlphaFoldDB" id="A0A511BLD4"/>
<dbReference type="Gene3D" id="2.160.20.20">
    <property type="match status" value="1"/>
</dbReference>
<feature type="domain" description="Bulb-type lectin" evidence="1">
    <location>
        <begin position="278"/>
        <end position="409"/>
    </location>
</feature>
<dbReference type="InterPro" id="IPR001480">
    <property type="entry name" value="Bulb-type_lectin_dom"/>
</dbReference>
<dbReference type="EMBL" id="BJVC01000001">
    <property type="protein sequence ID" value="GEL01160.1"/>
    <property type="molecule type" value="Genomic_DNA"/>
</dbReference>
<organism evidence="2 3">
    <name type="scientific">Swaminathania salitolerans</name>
    <dbReference type="NCBI Taxonomy" id="182838"/>
    <lineage>
        <taxon>Bacteria</taxon>
        <taxon>Pseudomonadati</taxon>
        <taxon>Pseudomonadota</taxon>
        <taxon>Alphaproteobacteria</taxon>
        <taxon>Acetobacterales</taxon>
        <taxon>Acetobacteraceae</taxon>
        <taxon>Swaminathania</taxon>
    </lineage>
</organism>
<evidence type="ECO:0000313" key="2">
    <source>
        <dbReference type="EMBL" id="GEL01160.1"/>
    </source>
</evidence>
<dbReference type="RefSeq" id="WP_186807628.1">
    <property type="nucleotide sequence ID" value="NZ_BJVC01000001.1"/>
</dbReference>
<keyword evidence="3" id="KW-1185">Reference proteome</keyword>
<dbReference type="InterPro" id="IPR012332">
    <property type="entry name" value="Autotransporter_pectin_lyase_C"/>
</dbReference>
<dbReference type="InterPro" id="IPR036844">
    <property type="entry name" value="Hint_dom_sf"/>
</dbReference>
<dbReference type="InterPro" id="IPR028992">
    <property type="entry name" value="Hedgehog/Intein_dom"/>
</dbReference>
<comment type="caution">
    <text evidence="2">The sequence shown here is derived from an EMBL/GenBank/DDBJ whole genome shotgun (WGS) entry which is preliminary data.</text>
</comment>
<dbReference type="Pfam" id="PF13403">
    <property type="entry name" value="Hint_2"/>
    <property type="match status" value="1"/>
</dbReference>
<proteinExistence type="predicted"/>
<reference evidence="2 3" key="1">
    <citation type="submission" date="2019-07" db="EMBL/GenBank/DDBJ databases">
        <title>Whole genome shotgun sequence of Swaminathania salitolerans NBRC 104436.</title>
        <authorList>
            <person name="Hosoyama A."/>
            <person name="Uohara A."/>
            <person name="Ohji S."/>
            <person name="Ichikawa N."/>
        </authorList>
    </citation>
    <scope>NUCLEOTIDE SEQUENCE [LARGE SCALE GENOMIC DNA]</scope>
    <source>
        <strain evidence="2 3">NBRC 104436</strain>
    </source>
</reference>
<protein>
    <recommendedName>
        <fullName evidence="1">Bulb-type lectin domain-containing protein</fullName>
    </recommendedName>
</protein>
<accession>A0A511BLD4</accession>
<evidence type="ECO:0000259" key="1">
    <source>
        <dbReference type="PROSITE" id="PS50927"/>
    </source>
</evidence>
<sequence length="747" mass="76909">MAITSSGTASGGTITSSGGQYSILSGATLVVENSPYVVSGAIVSGFGQGPDNSGALPGQSGGTNYPALLLASAGGVASNAQVGFGGVVMGANGGRVEGGYATDSGSFAAVNSGTVNNVTIGSDGGVLASMMPGYGGAAGLVTNAHVQAGGYGLAGGGFTIKGQEFAGSGIISGGTFDVGSTEILVSAGTDIGSLIGGTQVISSAGYSLSSIFSAGTQLISAGGVASANTAYAGGSIHVLSGGVSYRTTVGSGGSVEVAAGGMVNGLTLQAAAAATARPAAVISNATVNGGGTLTIDSGATLAGGTIQGTTSDGGAAGLLIVQSGAVLNGLSIGWKGRIDVDTLSYTSGQSIRYANGQISIVDSQGNVLWSAGVTGSGSNTAADYHLEQDADGSTIIVYDKCFLKGTMIRTPGGERAVEDIKVGDHVSTLVDGEVVQREVIWVGRRSATVRDWMTDDEAGYPVRIRKGALGDNVPYKDLLVTPEHAIYLDGGFVPARMLVNGRSILYDHKQTHFDYFHIETDIHSILWSDGALSESYLDTGDRTAFSQDGQVVRLLNAKAQCWEQDAAAPLRIARDFVEPLFRKLEARADMLAYAPVEQDIEVTEDPDLHLLDERGRVIRQMRVVDRARVFMVPPGTREVRIMSRISRPVDVVGPFLDDRRHLGVLIAGIQIWEAEETHRLEAYLTDETLEGWAEPEGGRSRWTAGAACLPLDGGNAETVRLLSIEVIAGGPYRVERDSERAESALAS</sequence>
<name>A0A511BLD4_9PROT</name>
<dbReference type="Proteomes" id="UP000321405">
    <property type="component" value="Unassembled WGS sequence"/>
</dbReference>
<dbReference type="SUPFAM" id="SSF51294">
    <property type="entry name" value="Hedgehog/intein (Hint) domain"/>
    <property type="match status" value="1"/>
</dbReference>
<dbReference type="PROSITE" id="PS50927">
    <property type="entry name" value="BULB_LECTIN"/>
    <property type="match status" value="1"/>
</dbReference>